<dbReference type="Proteomes" id="UP000321181">
    <property type="component" value="Unassembled WGS sequence"/>
</dbReference>
<feature type="compositionally biased region" description="Basic and acidic residues" evidence="1">
    <location>
        <begin position="46"/>
        <end position="56"/>
    </location>
</feature>
<protein>
    <submittedName>
        <fullName evidence="2">Uncharacterized protein</fullName>
    </submittedName>
</protein>
<evidence type="ECO:0000256" key="1">
    <source>
        <dbReference type="SAM" id="MobiDB-lite"/>
    </source>
</evidence>
<feature type="compositionally biased region" description="Polar residues" evidence="1">
    <location>
        <begin position="206"/>
        <end position="217"/>
    </location>
</feature>
<evidence type="ECO:0000313" key="2">
    <source>
        <dbReference type="EMBL" id="GEO33838.1"/>
    </source>
</evidence>
<proteinExistence type="predicted"/>
<feature type="compositionally biased region" description="Basic and acidic residues" evidence="1">
    <location>
        <begin position="278"/>
        <end position="288"/>
    </location>
</feature>
<feature type="compositionally biased region" description="Basic residues" evidence="1">
    <location>
        <begin position="68"/>
        <end position="83"/>
    </location>
</feature>
<feature type="region of interest" description="Disordered" evidence="1">
    <location>
        <begin position="36"/>
        <end position="325"/>
    </location>
</feature>
<dbReference type="EMBL" id="BJYY01000012">
    <property type="protein sequence ID" value="GEO33838.1"/>
    <property type="molecule type" value="Genomic_DNA"/>
</dbReference>
<comment type="caution">
    <text evidence="2">The sequence shown here is derived from an EMBL/GenBank/DDBJ whole genome shotgun (WGS) entry which is preliminary data.</text>
</comment>
<evidence type="ECO:0000313" key="3">
    <source>
        <dbReference type="Proteomes" id="UP000321181"/>
    </source>
</evidence>
<dbReference type="AlphaFoldDB" id="A0A512DBH5"/>
<name>A0A512DBH5_9CELL</name>
<sequence length="325" mass="35786">MRWSTENNGITTCGTPAASAAIVVPYPPCDDSCGVRHDPGLGPPRLDPRVARDRAEAGPVRPATRREQHAHRQVRERRQHRRVQGGEAAETGRDGPEAHVHQRVGRITPRLGERAVPRGERGVAERVHRTAPDGRPRPGAVQGRRDAGEGRHRPHRPGRCAVGQPDKRVELAQGGGEQRQERVRHRAHADRDDRLRDAGRRGGDQGTQLGRLTQHQVGTPGVEDPREPRPGRVRVQPSEDVGGDDLVRLLERQGRQAGEDRRHAVGGRVGEGTVLEPGRGHGAGEGRGRGHHHLVTRHLARPREGDQGTQIARARRRRNQHAHLA</sequence>
<feature type="compositionally biased region" description="Basic and acidic residues" evidence="1">
    <location>
        <begin position="111"/>
        <end position="136"/>
    </location>
</feature>
<feature type="compositionally biased region" description="Basic residues" evidence="1">
    <location>
        <begin position="313"/>
        <end position="325"/>
    </location>
</feature>
<feature type="compositionally biased region" description="Basic and acidic residues" evidence="1">
    <location>
        <begin position="189"/>
        <end position="203"/>
    </location>
</feature>
<feature type="compositionally biased region" description="Basic and acidic residues" evidence="1">
    <location>
        <begin position="245"/>
        <end position="263"/>
    </location>
</feature>
<organism evidence="2 3">
    <name type="scientific">Cellulomonas aerilata</name>
    <dbReference type="NCBI Taxonomy" id="515326"/>
    <lineage>
        <taxon>Bacteria</taxon>
        <taxon>Bacillati</taxon>
        <taxon>Actinomycetota</taxon>
        <taxon>Actinomycetes</taxon>
        <taxon>Micrococcales</taxon>
        <taxon>Cellulomonadaceae</taxon>
        <taxon>Cellulomonas</taxon>
    </lineage>
</organism>
<feature type="compositionally biased region" description="Basic residues" evidence="1">
    <location>
        <begin position="289"/>
        <end position="300"/>
    </location>
</feature>
<keyword evidence="3" id="KW-1185">Reference proteome</keyword>
<reference evidence="2 3" key="1">
    <citation type="submission" date="2019-07" db="EMBL/GenBank/DDBJ databases">
        <title>Whole genome shotgun sequence of Cellulomonas aerilata NBRC 106308.</title>
        <authorList>
            <person name="Hosoyama A."/>
            <person name="Uohara A."/>
            <person name="Ohji S."/>
            <person name="Ichikawa N."/>
        </authorList>
    </citation>
    <scope>NUCLEOTIDE SEQUENCE [LARGE SCALE GENOMIC DNA]</scope>
    <source>
        <strain evidence="2 3">NBRC 106308</strain>
    </source>
</reference>
<gene>
    <name evidence="2" type="ORF">CAE01nite_15630</name>
</gene>
<accession>A0A512DBH5</accession>
<feature type="compositionally biased region" description="Basic and acidic residues" evidence="1">
    <location>
        <begin position="90"/>
        <end position="100"/>
    </location>
</feature>